<name>A0ABT1SGV3_9FIRM</name>
<protein>
    <submittedName>
        <fullName evidence="1">Uncharacterized protein</fullName>
    </submittedName>
</protein>
<proteinExistence type="predicted"/>
<sequence>MTDKMDNRKEDDISINIISAPNNVEPVSKSPVGNAAKDAFCIYAGMRHAVGSVIKMEDGSEVICTDNGTWQNT</sequence>
<dbReference type="EMBL" id="JANGAC010000025">
    <property type="protein sequence ID" value="MCQ4925597.1"/>
    <property type="molecule type" value="Genomic_DNA"/>
</dbReference>
<reference evidence="1 2" key="1">
    <citation type="submission" date="2022-06" db="EMBL/GenBank/DDBJ databases">
        <title>Isolation of gut microbiota from human fecal samples.</title>
        <authorList>
            <person name="Pamer E.G."/>
            <person name="Barat B."/>
            <person name="Waligurski E."/>
            <person name="Medina S."/>
            <person name="Paddock L."/>
            <person name="Mostad J."/>
        </authorList>
    </citation>
    <scope>NUCLEOTIDE SEQUENCE [LARGE SCALE GENOMIC DNA]</scope>
    <source>
        <strain evidence="1 2">DFI.7.95</strain>
    </source>
</reference>
<dbReference type="RefSeq" id="WP_256313016.1">
    <property type="nucleotide sequence ID" value="NZ_JANGAC010000025.1"/>
</dbReference>
<accession>A0ABT1SGV3</accession>
<comment type="caution">
    <text evidence="1">The sequence shown here is derived from an EMBL/GenBank/DDBJ whole genome shotgun (WGS) entry which is preliminary data.</text>
</comment>
<keyword evidence="2" id="KW-1185">Reference proteome</keyword>
<dbReference type="Proteomes" id="UP001524478">
    <property type="component" value="Unassembled WGS sequence"/>
</dbReference>
<organism evidence="1 2">
    <name type="scientific">Tissierella carlieri</name>
    <dbReference type="NCBI Taxonomy" id="689904"/>
    <lineage>
        <taxon>Bacteria</taxon>
        <taxon>Bacillati</taxon>
        <taxon>Bacillota</taxon>
        <taxon>Tissierellia</taxon>
        <taxon>Tissierellales</taxon>
        <taxon>Tissierellaceae</taxon>
        <taxon>Tissierella</taxon>
    </lineage>
</organism>
<evidence type="ECO:0000313" key="1">
    <source>
        <dbReference type="EMBL" id="MCQ4925597.1"/>
    </source>
</evidence>
<gene>
    <name evidence="1" type="ORF">NE686_21050</name>
</gene>
<evidence type="ECO:0000313" key="2">
    <source>
        <dbReference type="Proteomes" id="UP001524478"/>
    </source>
</evidence>